<dbReference type="EMBL" id="BKCJ011729110">
    <property type="protein sequence ID" value="GFD48753.1"/>
    <property type="molecule type" value="Genomic_DNA"/>
</dbReference>
<protein>
    <submittedName>
        <fullName evidence="2">Uncharacterized protein</fullName>
    </submittedName>
</protein>
<comment type="caution">
    <text evidence="2">The sequence shown here is derived from an EMBL/GenBank/DDBJ whole genome shotgun (WGS) entry which is preliminary data.</text>
</comment>
<evidence type="ECO:0000256" key="1">
    <source>
        <dbReference type="SAM" id="MobiDB-lite"/>
    </source>
</evidence>
<name>A0A699WNL4_TANCI</name>
<accession>A0A699WNL4</accession>
<feature type="non-terminal residue" evidence="2">
    <location>
        <position position="127"/>
    </location>
</feature>
<feature type="non-terminal residue" evidence="2">
    <location>
        <position position="1"/>
    </location>
</feature>
<dbReference type="AlphaFoldDB" id="A0A699WNL4"/>
<gene>
    <name evidence="2" type="ORF">Tci_920722</name>
</gene>
<proteinExistence type="predicted"/>
<sequence>AHDAHSQENTGPPARDNRRVSAAGSSARGRRGGRPGYRDVRNPRFCRGDVHPPHAPQQHHQARDGAAAVLLLRGRTAGRVAAVAARYHAHGGRHRRQPHLRRVKFYEVLQALCGPHAQAVPRAGVGR</sequence>
<reference evidence="2" key="1">
    <citation type="journal article" date="2019" name="Sci. Rep.">
        <title>Draft genome of Tanacetum cinerariifolium, the natural source of mosquito coil.</title>
        <authorList>
            <person name="Yamashiro T."/>
            <person name="Shiraishi A."/>
            <person name="Satake H."/>
            <person name="Nakayama K."/>
        </authorList>
    </citation>
    <scope>NUCLEOTIDE SEQUENCE</scope>
</reference>
<evidence type="ECO:0000313" key="2">
    <source>
        <dbReference type="EMBL" id="GFD48753.1"/>
    </source>
</evidence>
<organism evidence="2">
    <name type="scientific">Tanacetum cinerariifolium</name>
    <name type="common">Dalmatian daisy</name>
    <name type="synonym">Chrysanthemum cinerariifolium</name>
    <dbReference type="NCBI Taxonomy" id="118510"/>
    <lineage>
        <taxon>Eukaryota</taxon>
        <taxon>Viridiplantae</taxon>
        <taxon>Streptophyta</taxon>
        <taxon>Embryophyta</taxon>
        <taxon>Tracheophyta</taxon>
        <taxon>Spermatophyta</taxon>
        <taxon>Magnoliopsida</taxon>
        <taxon>eudicotyledons</taxon>
        <taxon>Gunneridae</taxon>
        <taxon>Pentapetalae</taxon>
        <taxon>asterids</taxon>
        <taxon>campanulids</taxon>
        <taxon>Asterales</taxon>
        <taxon>Asteraceae</taxon>
        <taxon>Asteroideae</taxon>
        <taxon>Anthemideae</taxon>
        <taxon>Anthemidinae</taxon>
        <taxon>Tanacetum</taxon>
    </lineage>
</organism>
<feature type="compositionally biased region" description="Basic and acidic residues" evidence="1">
    <location>
        <begin position="36"/>
        <end position="52"/>
    </location>
</feature>
<feature type="region of interest" description="Disordered" evidence="1">
    <location>
        <begin position="1"/>
        <end position="64"/>
    </location>
</feature>